<dbReference type="InterPro" id="IPR036396">
    <property type="entry name" value="Cyt_P450_sf"/>
</dbReference>
<comment type="caution">
    <text evidence="11">The sequence shown here is derived from an EMBL/GenBank/DDBJ whole genome shotgun (WGS) entry which is preliminary data.</text>
</comment>
<dbReference type="InterPro" id="IPR002401">
    <property type="entry name" value="Cyt_P450_E_grp-I"/>
</dbReference>
<dbReference type="GO" id="GO:0005506">
    <property type="term" value="F:iron ion binding"/>
    <property type="evidence" value="ECO:0007669"/>
    <property type="project" value="InterPro"/>
</dbReference>
<evidence type="ECO:0000256" key="3">
    <source>
        <dbReference type="ARBA" id="ARBA00022617"/>
    </source>
</evidence>
<dbReference type="PANTHER" id="PTHR47955">
    <property type="entry name" value="CYTOCHROME P450 FAMILY 71 PROTEIN"/>
    <property type="match status" value="1"/>
</dbReference>
<dbReference type="Proteomes" id="UP001418222">
    <property type="component" value="Unassembled WGS sequence"/>
</dbReference>
<name>A0AAP0BJN5_9ASPA</name>
<evidence type="ECO:0000256" key="2">
    <source>
        <dbReference type="ARBA" id="ARBA00010617"/>
    </source>
</evidence>
<dbReference type="PROSITE" id="PS00086">
    <property type="entry name" value="CYTOCHROME_P450"/>
    <property type="match status" value="1"/>
</dbReference>
<evidence type="ECO:0000256" key="1">
    <source>
        <dbReference type="ARBA" id="ARBA00001971"/>
    </source>
</evidence>
<protein>
    <submittedName>
        <fullName evidence="11">Cytochrome P450 71A1</fullName>
    </submittedName>
</protein>
<keyword evidence="10" id="KW-0472">Membrane</keyword>
<evidence type="ECO:0000313" key="11">
    <source>
        <dbReference type="EMBL" id="KAK8940878.1"/>
    </source>
</evidence>
<reference evidence="11 12" key="1">
    <citation type="journal article" date="2022" name="Nat. Plants">
        <title>Genomes of leafy and leafless Platanthera orchids illuminate the evolution of mycoheterotrophy.</title>
        <authorList>
            <person name="Li M.H."/>
            <person name="Liu K.W."/>
            <person name="Li Z."/>
            <person name="Lu H.C."/>
            <person name="Ye Q.L."/>
            <person name="Zhang D."/>
            <person name="Wang J.Y."/>
            <person name="Li Y.F."/>
            <person name="Zhong Z.M."/>
            <person name="Liu X."/>
            <person name="Yu X."/>
            <person name="Liu D.K."/>
            <person name="Tu X.D."/>
            <person name="Liu B."/>
            <person name="Hao Y."/>
            <person name="Liao X.Y."/>
            <person name="Jiang Y.T."/>
            <person name="Sun W.H."/>
            <person name="Chen J."/>
            <person name="Chen Y.Q."/>
            <person name="Ai Y."/>
            <person name="Zhai J.W."/>
            <person name="Wu S.S."/>
            <person name="Zhou Z."/>
            <person name="Hsiao Y.Y."/>
            <person name="Wu W.L."/>
            <person name="Chen Y.Y."/>
            <person name="Lin Y.F."/>
            <person name="Hsu J.L."/>
            <person name="Li C.Y."/>
            <person name="Wang Z.W."/>
            <person name="Zhao X."/>
            <person name="Zhong W.Y."/>
            <person name="Ma X.K."/>
            <person name="Ma L."/>
            <person name="Huang J."/>
            <person name="Chen G.Z."/>
            <person name="Huang M.Z."/>
            <person name="Huang L."/>
            <person name="Peng D.H."/>
            <person name="Luo Y.B."/>
            <person name="Zou S.Q."/>
            <person name="Chen S.P."/>
            <person name="Lan S."/>
            <person name="Tsai W.C."/>
            <person name="Van de Peer Y."/>
            <person name="Liu Z.J."/>
        </authorList>
    </citation>
    <scope>NUCLEOTIDE SEQUENCE [LARGE SCALE GENOMIC DNA]</scope>
    <source>
        <strain evidence="11">Lor287</strain>
    </source>
</reference>
<dbReference type="CDD" id="cd11072">
    <property type="entry name" value="CYP71-like"/>
    <property type="match status" value="1"/>
</dbReference>
<keyword evidence="10" id="KW-0812">Transmembrane</keyword>
<dbReference type="PRINTS" id="PR00385">
    <property type="entry name" value="P450"/>
</dbReference>
<feature type="binding site" description="axial binding residue" evidence="8">
    <location>
        <position position="461"/>
    </location>
    <ligand>
        <name>heme</name>
        <dbReference type="ChEBI" id="CHEBI:30413"/>
    </ligand>
    <ligandPart>
        <name>Fe</name>
        <dbReference type="ChEBI" id="CHEBI:18248"/>
    </ligandPart>
</feature>
<keyword evidence="3 8" id="KW-0349">Heme</keyword>
<sequence length="520" mass="58251">MVLFPLTALFQKLLIFLLPFLLLTFQFHRRRRPNPNLPPGPKPFPFIGNLHEVGDLAYLSFHRLSEKYGPLMHLKLGQVPHIVVSSADMASEILKSQDSVFCSRCQLVALKKFSYGGQDIAFSPFDDHWKRVRRLCNAEVFSFAKVQSFGAIRRDEVNALVNSITRACSRREAVNLSEILLCATNNILFREVFGKRISADGECESSPLKNLLREMMCIMTEFRAEDLFPSMGWIDALTGRRRKLGRTFDKMDSLFDEEIRERILILKSRVGGVGGGGGGGGGCSVQEDFLDVLLHLHAAEEDDQSLTMNEIKAILMNMFAAGAGTLSATIEWGITRLMKNPAAMKRAQAEVRRVVGDNGKVEESDLQHLHYLKMVIKESLRLHPPGPLPPPRECMKDTKVAGYDIPAKTRVYVSIWSVGRDPKYWGDDAEDFRPERFENSAVNFKGAHMEFIPFGAGRRICPGISLAMAGVELVYARLLHEFDWALPYGMVKEDIDLAANLGLVCSKKVPLVLVPSPPQT</sequence>
<dbReference type="GO" id="GO:0004497">
    <property type="term" value="F:monooxygenase activity"/>
    <property type="evidence" value="ECO:0007669"/>
    <property type="project" value="UniProtKB-KW"/>
</dbReference>
<dbReference type="AlphaFoldDB" id="A0AAP0BJN5"/>
<dbReference type="GO" id="GO:0016705">
    <property type="term" value="F:oxidoreductase activity, acting on paired donors, with incorporation or reduction of molecular oxygen"/>
    <property type="evidence" value="ECO:0007669"/>
    <property type="project" value="InterPro"/>
</dbReference>
<evidence type="ECO:0000256" key="7">
    <source>
        <dbReference type="ARBA" id="ARBA00023033"/>
    </source>
</evidence>
<evidence type="ECO:0000256" key="8">
    <source>
        <dbReference type="PIRSR" id="PIRSR602401-1"/>
    </source>
</evidence>
<dbReference type="PANTHER" id="PTHR47955:SF19">
    <property type="entry name" value="CYTOCHROME P450 71A9-LIKE ISOFORM X1"/>
    <property type="match status" value="1"/>
</dbReference>
<dbReference type="PRINTS" id="PR00463">
    <property type="entry name" value="EP450I"/>
</dbReference>
<keyword evidence="6 8" id="KW-0408">Iron</keyword>
<dbReference type="InterPro" id="IPR001128">
    <property type="entry name" value="Cyt_P450"/>
</dbReference>
<dbReference type="EMBL" id="JBBWWQ010000008">
    <property type="protein sequence ID" value="KAK8940878.1"/>
    <property type="molecule type" value="Genomic_DNA"/>
</dbReference>
<accession>A0AAP0BJN5</accession>
<evidence type="ECO:0000256" key="9">
    <source>
        <dbReference type="RuleBase" id="RU000461"/>
    </source>
</evidence>
<dbReference type="InterPro" id="IPR017972">
    <property type="entry name" value="Cyt_P450_CS"/>
</dbReference>
<keyword evidence="5 9" id="KW-0560">Oxidoreductase</keyword>
<evidence type="ECO:0000256" key="4">
    <source>
        <dbReference type="ARBA" id="ARBA00022723"/>
    </source>
</evidence>
<organism evidence="11 12">
    <name type="scientific">Platanthera zijinensis</name>
    <dbReference type="NCBI Taxonomy" id="2320716"/>
    <lineage>
        <taxon>Eukaryota</taxon>
        <taxon>Viridiplantae</taxon>
        <taxon>Streptophyta</taxon>
        <taxon>Embryophyta</taxon>
        <taxon>Tracheophyta</taxon>
        <taxon>Spermatophyta</taxon>
        <taxon>Magnoliopsida</taxon>
        <taxon>Liliopsida</taxon>
        <taxon>Asparagales</taxon>
        <taxon>Orchidaceae</taxon>
        <taxon>Orchidoideae</taxon>
        <taxon>Orchideae</taxon>
        <taxon>Orchidinae</taxon>
        <taxon>Platanthera</taxon>
    </lineage>
</organism>
<feature type="transmembrane region" description="Helical" evidence="10">
    <location>
        <begin position="6"/>
        <end position="25"/>
    </location>
</feature>
<dbReference type="Gene3D" id="1.10.630.10">
    <property type="entry name" value="Cytochrome P450"/>
    <property type="match status" value="1"/>
</dbReference>
<comment type="similarity">
    <text evidence="2 9">Belongs to the cytochrome P450 family.</text>
</comment>
<proteinExistence type="inferred from homology"/>
<gene>
    <name evidence="11" type="primary">CYP71A1</name>
    <name evidence="11" type="ORF">KSP39_PZI010167</name>
</gene>
<keyword evidence="7 9" id="KW-0503">Monooxygenase</keyword>
<evidence type="ECO:0000313" key="12">
    <source>
        <dbReference type="Proteomes" id="UP001418222"/>
    </source>
</evidence>
<keyword evidence="10" id="KW-1133">Transmembrane helix</keyword>
<dbReference type="FunFam" id="1.10.630.10:FF:000011">
    <property type="entry name" value="Cytochrome P450 83B1"/>
    <property type="match status" value="1"/>
</dbReference>
<evidence type="ECO:0000256" key="6">
    <source>
        <dbReference type="ARBA" id="ARBA00023004"/>
    </source>
</evidence>
<dbReference type="Pfam" id="PF00067">
    <property type="entry name" value="p450"/>
    <property type="match status" value="1"/>
</dbReference>
<evidence type="ECO:0000256" key="10">
    <source>
        <dbReference type="SAM" id="Phobius"/>
    </source>
</evidence>
<dbReference type="SUPFAM" id="SSF48264">
    <property type="entry name" value="Cytochrome P450"/>
    <property type="match status" value="1"/>
</dbReference>
<keyword evidence="12" id="KW-1185">Reference proteome</keyword>
<keyword evidence="4 8" id="KW-0479">Metal-binding</keyword>
<comment type="cofactor">
    <cofactor evidence="1 8">
        <name>heme</name>
        <dbReference type="ChEBI" id="CHEBI:30413"/>
    </cofactor>
</comment>
<evidence type="ECO:0000256" key="5">
    <source>
        <dbReference type="ARBA" id="ARBA00023002"/>
    </source>
</evidence>
<dbReference type="GO" id="GO:0020037">
    <property type="term" value="F:heme binding"/>
    <property type="evidence" value="ECO:0007669"/>
    <property type="project" value="InterPro"/>
</dbReference>